<comment type="similarity">
    <text evidence="1">Belongs to the bacterial solute-binding protein 1 family.</text>
</comment>
<dbReference type="Gene3D" id="3.40.190.10">
    <property type="entry name" value="Periplasmic binding protein-like II"/>
    <property type="match status" value="2"/>
</dbReference>
<feature type="chain" id="PRO_5045827467" evidence="5">
    <location>
        <begin position="21"/>
        <end position="371"/>
    </location>
</feature>
<sequence length="371" mass="40324">MMTKKAAALMLLLLTALIFAGCDSSSGGKAPADTPGSMSATGNPNSEAVPGDSSEQVVHVYSARHYAVDSLIYEEFTRRTGIKVNEVKGTADELINRMKQEKASSSADLLITVDGGILDYAKQSDVLQPIESAAVERSVPADRRDRDGQWVGIATRARVIVYAKDRINPDELSTYEDLAKDRWKGKVLVRSSDNLYNQSLLASFIALTGEKQAAEWAEGVVHNLARTPEGGDLSQATAIAAHVGDIAIMNTYYIGQLSVSKDAEEAEAVANLGILFPNQKTTGTHINISGVGLAKYAKNKENAIKLVEFMTSKEGQTILTQGSFEFPVNEEADMPQFLKQWGKFKSQHVPYSALSIYNRKAIEIFQAAGWK</sequence>
<keyword evidence="2" id="KW-0406">Ion transport</keyword>
<feature type="compositionally biased region" description="Polar residues" evidence="4">
    <location>
        <begin position="36"/>
        <end position="46"/>
    </location>
</feature>
<organism evidence="6 7">
    <name type="scientific">Paenibacillus plantiphilus</name>
    <dbReference type="NCBI Taxonomy" id="2905650"/>
    <lineage>
        <taxon>Bacteria</taxon>
        <taxon>Bacillati</taxon>
        <taxon>Bacillota</taxon>
        <taxon>Bacilli</taxon>
        <taxon>Bacillales</taxon>
        <taxon>Paenibacillaceae</taxon>
        <taxon>Paenibacillus</taxon>
    </lineage>
</organism>
<dbReference type="Pfam" id="PF13343">
    <property type="entry name" value="SBP_bac_6"/>
    <property type="match status" value="1"/>
</dbReference>
<evidence type="ECO:0000256" key="4">
    <source>
        <dbReference type="SAM" id="MobiDB-lite"/>
    </source>
</evidence>
<keyword evidence="2" id="KW-0408">Iron</keyword>
<dbReference type="SUPFAM" id="SSF53850">
    <property type="entry name" value="Periplasmic binding protein-like II"/>
    <property type="match status" value="1"/>
</dbReference>
<accession>A0ABN8G2H5</accession>
<gene>
    <name evidence="6" type="primary">futA1</name>
    <name evidence="6" type="ORF">PAECIP111893_00838</name>
</gene>
<feature type="region of interest" description="Disordered" evidence="4">
    <location>
        <begin position="29"/>
        <end position="54"/>
    </location>
</feature>
<evidence type="ECO:0000313" key="6">
    <source>
        <dbReference type="EMBL" id="CAH1197597.1"/>
    </source>
</evidence>
<reference evidence="6" key="1">
    <citation type="submission" date="2022-01" db="EMBL/GenBank/DDBJ databases">
        <authorList>
            <person name="Criscuolo A."/>
        </authorList>
    </citation>
    <scope>NUCLEOTIDE SEQUENCE</scope>
    <source>
        <strain evidence="6">CIP111893</strain>
    </source>
</reference>
<keyword evidence="7" id="KW-1185">Reference proteome</keyword>
<dbReference type="Proteomes" id="UP000838686">
    <property type="component" value="Unassembled WGS sequence"/>
</dbReference>
<evidence type="ECO:0000256" key="3">
    <source>
        <dbReference type="ARBA" id="ARBA00022729"/>
    </source>
</evidence>
<protein>
    <submittedName>
        <fullName evidence="6">Iron uptake protein A1</fullName>
    </submittedName>
</protein>
<keyword evidence="2" id="KW-0813">Transport</keyword>
<evidence type="ECO:0000256" key="5">
    <source>
        <dbReference type="SAM" id="SignalP"/>
    </source>
</evidence>
<comment type="caution">
    <text evidence="6">The sequence shown here is derived from an EMBL/GenBank/DDBJ whole genome shotgun (WGS) entry which is preliminary data.</text>
</comment>
<dbReference type="PIRSF" id="PIRSF002825">
    <property type="entry name" value="CfbpA"/>
    <property type="match status" value="1"/>
</dbReference>
<evidence type="ECO:0000256" key="2">
    <source>
        <dbReference type="ARBA" id="ARBA00022496"/>
    </source>
</evidence>
<evidence type="ECO:0000313" key="7">
    <source>
        <dbReference type="Proteomes" id="UP000838686"/>
    </source>
</evidence>
<keyword evidence="2" id="KW-0410">Iron transport</keyword>
<dbReference type="InterPro" id="IPR026045">
    <property type="entry name" value="Ferric-bd"/>
</dbReference>
<dbReference type="PANTHER" id="PTHR30006:SF15">
    <property type="entry name" value="IRON-UTILIZATION PERIPLASMIC PROTEIN"/>
    <property type="match status" value="1"/>
</dbReference>
<proteinExistence type="inferred from homology"/>
<dbReference type="PANTHER" id="PTHR30006">
    <property type="entry name" value="THIAMINE-BINDING PERIPLASMIC PROTEIN-RELATED"/>
    <property type="match status" value="1"/>
</dbReference>
<evidence type="ECO:0000256" key="1">
    <source>
        <dbReference type="ARBA" id="ARBA00008520"/>
    </source>
</evidence>
<dbReference type="PROSITE" id="PS51257">
    <property type="entry name" value="PROKAR_LIPOPROTEIN"/>
    <property type="match status" value="1"/>
</dbReference>
<keyword evidence="3 5" id="KW-0732">Signal</keyword>
<dbReference type="EMBL" id="CAKMMF010000004">
    <property type="protein sequence ID" value="CAH1197597.1"/>
    <property type="molecule type" value="Genomic_DNA"/>
</dbReference>
<feature type="signal peptide" evidence="5">
    <location>
        <begin position="1"/>
        <end position="20"/>
    </location>
</feature>
<name>A0ABN8G2H5_9BACL</name>